<dbReference type="KEGG" id="fsa:C5Q98_00545"/>
<keyword evidence="3" id="KW-1185">Reference proteome</keyword>
<evidence type="ECO:0000313" key="3">
    <source>
        <dbReference type="Proteomes" id="UP000237947"/>
    </source>
</evidence>
<sequence length="244" mass="29285">MIEVKRKYKIIKDLLFLITIPLIFTIIIRVLLITYFYYSFKEYEIFLKWTYLAYPFDINNAEIGNSFLIVFLHFGFALIPSFISLTLTKINNEFYLKWHFLQTKQLDKIILLELQKSFVFSLILEIITIIILNYFFDLSLQMSIRYVLFQMLTLLTNLLVVQFIEHAVGWDYKIIWLMYIFSIYIFVSVFNNNWIKVLGALYPIMSLRFGQKSLFMIFICNISLIFILYKLCINQKKKKDYLGG</sequence>
<feature type="transmembrane region" description="Helical" evidence="1">
    <location>
        <begin position="118"/>
        <end position="136"/>
    </location>
</feature>
<evidence type="ECO:0000313" key="2">
    <source>
        <dbReference type="EMBL" id="AVM41807.1"/>
    </source>
</evidence>
<keyword evidence="1" id="KW-0812">Transmembrane</keyword>
<gene>
    <name evidence="2" type="ORF">C5Q98_00545</name>
</gene>
<organism evidence="2 3">
    <name type="scientific">Fastidiosipila sanguinis</name>
    <dbReference type="NCBI Taxonomy" id="236753"/>
    <lineage>
        <taxon>Bacteria</taxon>
        <taxon>Bacillati</taxon>
        <taxon>Bacillota</taxon>
        <taxon>Clostridia</taxon>
        <taxon>Eubacteriales</taxon>
        <taxon>Oscillospiraceae</taxon>
        <taxon>Fastidiosipila</taxon>
    </lineage>
</organism>
<evidence type="ECO:0000256" key="1">
    <source>
        <dbReference type="SAM" id="Phobius"/>
    </source>
</evidence>
<protein>
    <submittedName>
        <fullName evidence="2">Uncharacterized protein</fullName>
    </submittedName>
</protein>
<feature type="transmembrane region" description="Helical" evidence="1">
    <location>
        <begin position="142"/>
        <end position="164"/>
    </location>
</feature>
<accession>A0A2S0KLC4</accession>
<name>A0A2S0KLC4_9FIRM</name>
<keyword evidence="1" id="KW-0472">Membrane</keyword>
<dbReference type="RefSeq" id="WP_106011795.1">
    <property type="nucleotide sequence ID" value="NZ_CP027226.1"/>
</dbReference>
<dbReference type="AlphaFoldDB" id="A0A2S0KLC4"/>
<keyword evidence="1" id="KW-1133">Transmembrane helix</keyword>
<feature type="transmembrane region" description="Helical" evidence="1">
    <location>
        <begin position="14"/>
        <end position="38"/>
    </location>
</feature>
<feature type="transmembrane region" description="Helical" evidence="1">
    <location>
        <begin position="214"/>
        <end position="232"/>
    </location>
</feature>
<feature type="transmembrane region" description="Helical" evidence="1">
    <location>
        <begin position="67"/>
        <end position="87"/>
    </location>
</feature>
<proteinExistence type="predicted"/>
<reference evidence="3" key="1">
    <citation type="submission" date="2018-02" db="EMBL/GenBank/DDBJ databases">
        <authorList>
            <person name="Holder M.E."/>
            <person name="Ajami N.J."/>
            <person name="Petrosino J.F."/>
        </authorList>
    </citation>
    <scope>NUCLEOTIDE SEQUENCE [LARGE SCALE GENOMIC DNA]</scope>
    <source>
        <strain evidence="3">CCUG 47711</strain>
    </source>
</reference>
<dbReference type="EMBL" id="CP027226">
    <property type="protein sequence ID" value="AVM41807.1"/>
    <property type="molecule type" value="Genomic_DNA"/>
</dbReference>
<feature type="transmembrane region" description="Helical" evidence="1">
    <location>
        <begin position="176"/>
        <end position="194"/>
    </location>
</feature>
<dbReference type="Proteomes" id="UP000237947">
    <property type="component" value="Chromosome"/>
</dbReference>